<name>A0ABT7EJR8_9GAMM</name>
<evidence type="ECO:0000313" key="4">
    <source>
        <dbReference type="EMBL" id="MDK2595263.1"/>
    </source>
</evidence>
<organism evidence="4 5">
    <name type="scientific">Pseudoalteromonas obscura</name>
    <dbReference type="NCBI Taxonomy" id="3048491"/>
    <lineage>
        <taxon>Bacteria</taxon>
        <taxon>Pseudomonadati</taxon>
        <taxon>Pseudomonadota</taxon>
        <taxon>Gammaproteobacteria</taxon>
        <taxon>Alteromonadales</taxon>
        <taxon>Pseudoalteromonadaceae</taxon>
        <taxon>Pseudoalteromonas</taxon>
    </lineage>
</organism>
<accession>A0ABT7EJR8</accession>
<dbReference type="PANTHER" id="PTHR34580">
    <property type="match status" value="1"/>
</dbReference>
<keyword evidence="1" id="KW-0805">Transcription regulation</keyword>
<dbReference type="PANTHER" id="PTHR34580:SF1">
    <property type="entry name" value="PROTEIN PAFC"/>
    <property type="match status" value="1"/>
</dbReference>
<dbReference type="Pfam" id="PF13280">
    <property type="entry name" value="WYL"/>
    <property type="match status" value="1"/>
</dbReference>
<reference evidence="4 5" key="1">
    <citation type="submission" date="2023-05" db="EMBL/GenBank/DDBJ databases">
        <title>Pseudoalteromonas ardens sp. nov., Pseudoalteromonas obscura sp. nov., and Pseudoalteromonas umbrosa sp. nov., isolated from the coral Montipora capitata.</title>
        <authorList>
            <person name="Thomas E.M."/>
            <person name="Smith E.M."/>
            <person name="Papke E."/>
            <person name="Shlafstein M.D."/>
            <person name="Oline D.K."/>
            <person name="Videau P."/>
            <person name="Saw J.H."/>
            <person name="Strangman W.K."/>
            <person name="Ushijima B."/>
        </authorList>
    </citation>
    <scope>NUCLEOTIDE SEQUENCE [LARGE SCALE GENOMIC DNA]</scope>
    <source>
        <strain evidence="4 5">P94</strain>
    </source>
</reference>
<dbReference type="Proteomes" id="UP001231915">
    <property type="component" value="Unassembled WGS sequence"/>
</dbReference>
<feature type="domain" description="HTH deoR-type" evidence="3">
    <location>
        <begin position="21"/>
        <end position="76"/>
    </location>
</feature>
<proteinExistence type="predicted"/>
<evidence type="ECO:0000256" key="1">
    <source>
        <dbReference type="ARBA" id="ARBA00023015"/>
    </source>
</evidence>
<sequence length="267" mass="30633">MENYDSLCHICLVMRNSILSRMERLEVITARLKTDEPTTIGQIAKEVGVSTRTLNRDIEVLKERGLPIETDAGRGGGIRLDRRWGVGRIKLNYTEAVDLMISLAIAEQMNSPLFMAHLSSVRHKVMASFSPSMKHKVNGIKSRIIIGKVASENVLAHFNAPEKSSVELLHQAFLMQQHIEIAYSDEKGNQTIRVIEPHYLFLSYPVWYVLAWDHLRQDMRRFRCDRIKAIAAKGDDFTLIPLSQFKEKIRQQERMQKPADGLQKVHQ</sequence>
<dbReference type="InterPro" id="IPR036390">
    <property type="entry name" value="WH_DNA-bd_sf"/>
</dbReference>
<dbReference type="Pfam" id="PF08279">
    <property type="entry name" value="HTH_11"/>
    <property type="match status" value="1"/>
</dbReference>
<evidence type="ECO:0000256" key="2">
    <source>
        <dbReference type="ARBA" id="ARBA00023163"/>
    </source>
</evidence>
<protein>
    <submittedName>
        <fullName evidence="4">WYL domain-containing protein</fullName>
    </submittedName>
</protein>
<evidence type="ECO:0000259" key="3">
    <source>
        <dbReference type="PROSITE" id="PS51000"/>
    </source>
</evidence>
<dbReference type="PROSITE" id="PS51000">
    <property type="entry name" value="HTH_DEOR_2"/>
    <property type="match status" value="1"/>
</dbReference>
<evidence type="ECO:0000313" key="5">
    <source>
        <dbReference type="Proteomes" id="UP001231915"/>
    </source>
</evidence>
<dbReference type="InterPro" id="IPR051534">
    <property type="entry name" value="CBASS_pafABC_assoc_protein"/>
</dbReference>
<dbReference type="InterPro" id="IPR036388">
    <property type="entry name" value="WH-like_DNA-bd_sf"/>
</dbReference>
<dbReference type="EMBL" id="JASJUT010000003">
    <property type="protein sequence ID" value="MDK2595263.1"/>
    <property type="molecule type" value="Genomic_DNA"/>
</dbReference>
<dbReference type="PROSITE" id="PS52050">
    <property type="entry name" value="WYL"/>
    <property type="match status" value="1"/>
</dbReference>
<dbReference type="InterPro" id="IPR001034">
    <property type="entry name" value="DeoR_HTH"/>
</dbReference>
<dbReference type="InterPro" id="IPR013196">
    <property type="entry name" value="HTH_11"/>
</dbReference>
<gene>
    <name evidence="4" type="ORF">QNM18_09435</name>
</gene>
<dbReference type="InterPro" id="IPR026881">
    <property type="entry name" value="WYL_dom"/>
</dbReference>
<keyword evidence="5" id="KW-1185">Reference proteome</keyword>
<keyword evidence="2" id="KW-0804">Transcription</keyword>
<comment type="caution">
    <text evidence="4">The sequence shown here is derived from an EMBL/GenBank/DDBJ whole genome shotgun (WGS) entry which is preliminary data.</text>
</comment>
<dbReference type="SUPFAM" id="SSF46785">
    <property type="entry name" value="Winged helix' DNA-binding domain"/>
    <property type="match status" value="1"/>
</dbReference>
<dbReference type="Gene3D" id="1.10.10.10">
    <property type="entry name" value="Winged helix-like DNA-binding domain superfamily/Winged helix DNA-binding domain"/>
    <property type="match status" value="1"/>
</dbReference>